<sequence>MRKLKASNKFRQTLKKDWLDKTAHRRSQAPFSSKVELKLNSSDDLDLYYSFGKIDIYYDAVYDQEKGWIFDCRAEDIYDYGLDDKIPYEDIFNKGLKEMIGENKGRLANNAGWFSQKEQVITKYKVTVSFQYYCKE</sequence>
<reference evidence="1" key="1">
    <citation type="submission" date="2019-08" db="EMBL/GenBank/DDBJ databases">
        <authorList>
            <person name="Kucharzyk K."/>
            <person name="Murdoch R.W."/>
            <person name="Higgins S."/>
            <person name="Loffler F."/>
        </authorList>
    </citation>
    <scope>NUCLEOTIDE SEQUENCE</scope>
</reference>
<dbReference type="EMBL" id="VSSQ01066226">
    <property type="protein sequence ID" value="MPN18807.1"/>
    <property type="molecule type" value="Genomic_DNA"/>
</dbReference>
<proteinExistence type="predicted"/>
<comment type="caution">
    <text evidence="1">The sequence shown here is derived from an EMBL/GenBank/DDBJ whole genome shotgun (WGS) entry which is preliminary data.</text>
</comment>
<dbReference type="AlphaFoldDB" id="A0A645FWG3"/>
<evidence type="ECO:0000313" key="1">
    <source>
        <dbReference type="EMBL" id="MPN18807.1"/>
    </source>
</evidence>
<protein>
    <submittedName>
        <fullName evidence="1">Uncharacterized protein</fullName>
    </submittedName>
</protein>
<organism evidence="1">
    <name type="scientific">bioreactor metagenome</name>
    <dbReference type="NCBI Taxonomy" id="1076179"/>
    <lineage>
        <taxon>unclassified sequences</taxon>
        <taxon>metagenomes</taxon>
        <taxon>ecological metagenomes</taxon>
    </lineage>
</organism>
<name>A0A645FWG3_9ZZZZ</name>
<accession>A0A645FWG3</accession>
<gene>
    <name evidence="1" type="ORF">SDC9_166172</name>
</gene>